<dbReference type="PROSITE" id="PS50850">
    <property type="entry name" value="MFS"/>
    <property type="match status" value="1"/>
</dbReference>
<dbReference type="CDD" id="cd17324">
    <property type="entry name" value="MFS_NepI_like"/>
    <property type="match status" value="1"/>
</dbReference>
<feature type="transmembrane region" description="Helical" evidence="8">
    <location>
        <begin position="167"/>
        <end position="194"/>
    </location>
</feature>
<feature type="transmembrane region" description="Helical" evidence="8">
    <location>
        <begin position="338"/>
        <end position="356"/>
    </location>
</feature>
<dbReference type="PANTHER" id="PTHR43271:SF1">
    <property type="entry name" value="INNER MEMBRANE TRANSPORT PROTEIN YNFM"/>
    <property type="match status" value="1"/>
</dbReference>
<dbReference type="Gene3D" id="1.20.1250.20">
    <property type="entry name" value="MFS general substrate transporter like domains"/>
    <property type="match status" value="1"/>
</dbReference>
<evidence type="ECO:0000256" key="6">
    <source>
        <dbReference type="ARBA" id="ARBA00022989"/>
    </source>
</evidence>
<evidence type="ECO:0000313" key="10">
    <source>
        <dbReference type="EMBL" id="PWQ96287.1"/>
    </source>
</evidence>
<feature type="domain" description="Major facilitator superfamily (MFS) profile" evidence="9">
    <location>
        <begin position="12"/>
        <end position="390"/>
    </location>
</feature>
<feature type="transmembrane region" description="Helical" evidence="8">
    <location>
        <begin position="307"/>
        <end position="326"/>
    </location>
</feature>
<dbReference type="OrthoDB" id="63984at2"/>
<evidence type="ECO:0000256" key="8">
    <source>
        <dbReference type="SAM" id="Phobius"/>
    </source>
</evidence>
<dbReference type="Proteomes" id="UP000245506">
    <property type="component" value="Unassembled WGS sequence"/>
</dbReference>
<sequence length="401" mass="43256">MTLMNTQQLTRAIVALCLGSIAVFINLYAAQPLLPVFANEFQLTELEAARSLTISTFMLGLSLLFYGPLSDAIGRKVIMSVTLVCITITSFALSYASSYEELLLLRALQGFFLGGIPATAVAYIGEEFPRAKVAAIIGFYISANSIGGITGRILGGFVSDLADWQTVFLVVTVINTIITSYFILALPASVSFIPQKLRLSSTVHKLYGHLCNRQLLVAYFIGGFHFMIVLTLYSYIIFVLADAPYSLSSSWLGLLFLTYASGTIGSAFIGTIDKKISCARRIIMGTCFIIVGTLCTLQGSLMMIISGLLISTFGFFVAHSSLSGWVNTHAIGAKASASSLYLVFYYMGASLGTRYLNPFWDLAGYPGVVAASIVTLSGVLVAGAWLCRQECRNKATTLQTI</sequence>
<evidence type="ECO:0000256" key="5">
    <source>
        <dbReference type="ARBA" id="ARBA00022692"/>
    </source>
</evidence>
<feature type="transmembrane region" description="Helical" evidence="8">
    <location>
        <begin position="250"/>
        <end position="270"/>
    </location>
</feature>
<dbReference type="InterPro" id="IPR020846">
    <property type="entry name" value="MFS_dom"/>
</dbReference>
<keyword evidence="11" id="KW-1185">Reference proteome</keyword>
<evidence type="ECO:0000256" key="3">
    <source>
        <dbReference type="ARBA" id="ARBA00022448"/>
    </source>
</evidence>
<feature type="transmembrane region" description="Helical" evidence="8">
    <location>
        <begin position="78"/>
        <end position="97"/>
    </location>
</feature>
<dbReference type="GO" id="GO:0005886">
    <property type="term" value="C:plasma membrane"/>
    <property type="evidence" value="ECO:0007669"/>
    <property type="project" value="UniProtKB-SubCell"/>
</dbReference>
<feature type="transmembrane region" description="Helical" evidence="8">
    <location>
        <begin position="49"/>
        <end position="66"/>
    </location>
</feature>
<evidence type="ECO:0000313" key="11">
    <source>
        <dbReference type="Proteomes" id="UP000245506"/>
    </source>
</evidence>
<keyword evidence="5 8" id="KW-0812">Transmembrane</keyword>
<feature type="transmembrane region" description="Helical" evidence="8">
    <location>
        <begin position="282"/>
        <end position="301"/>
    </location>
</feature>
<keyword evidence="4" id="KW-1003">Cell membrane</keyword>
<comment type="similarity">
    <text evidence="2">Belongs to the major facilitator superfamily.</text>
</comment>
<gene>
    <name evidence="10" type="ORF">DKT75_09880</name>
</gene>
<dbReference type="InterPro" id="IPR036259">
    <property type="entry name" value="MFS_trans_sf"/>
</dbReference>
<feature type="transmembrane region" description="Helical" evidence="8">
    <location>
        <begin position="133"/>
        <end position="155"/>
    </location>
</feature>
<evidence type="ECO:0000256" key="7">
    <source>
        <dbReference type="ARBA" id="ARBA00023136"/>
    </source>
</evidence>
<feature type="transmembrane region" description="Helical" evidence="8">
    <location>
        <begin position="362"/>
        <end position="386"/>
    </location>
</feature>
<evidence type="ECO:0000256" key="4">
    <source>
        <dbReference type="ARBA" id="ARBA00022475"/>
    </source>
</evidence>
<name>A0A317CD24_9GAMM</name>
<protein>
    <submittedName>
        <fullName evidence="10">MFS transporter</fullName>
    </submittedName>
</protein>
<feature type="transmembrane region" description="Helical" evidence="8">
    <location>
        <begin position="12"/>
        <end position="29"/>
    </location>
</feature>
<comment type="subcellular location">
    <subcellularLocation>
        <location evidence="1">Cell membrane</location>
        <topology evidence="1">Multi-pass membrane protein</topology>
    </subcellularLocation>
</comment>
<accession>A0A317CD24</accession>
<reference evidence="10 11" key="1">
    <citation type="submission" date="2018-05" db="EMBL/GenBank/DDBJ databases">
        <title>Leucothrix arctica sp. nov., isolated from Arctic seawater.</title>
        <authorList>
            <person name="Choi A."/>
            <person name="Baek K."/>
        </authorList>
    </citation>
    <scope>NUCLEOTIDE SEQUENCE [LARGE SCALE GENOMIC DNA]</scope>
    <source>
        <strain evidence="10 11">IMCC9719</strain>
    </source>
</reference>
<comment type="caution">
    <text evidence="10">The sequence shown here is derived from an EMBL/GenBank/DDBJ whole genome shotgun (WGS) entry which is preliminary data.</text>
</comment>
<organism evidence="10 11">
    <name type="scientific">Leucothrix arctica</name>
    <dbReference type="NCBI Taxonomy" id="1481894"/>
    <lineage>
        <taxon>Bacteria</taxon>
        <taxon>Pseudomonadati</taxon>
        <taxon>Pseudomonadota</taxon>
        <taxon>Gammaproteobacteria</taxon>
        <taxon>Thiotrichales</taxon>
        <taxon>Thiotrichaceae</taxon>
        <taxon>Leucothrix</taxon>
    </lineage>
</organism>
<dbReference type="EMBL" id="QGKL01000029">
    <property type="protein sequence ID" value="PWQ96287.1"/>
    <property type="molecule type" value="Genomic_DNA"/>
</dbReference>
<keyword evidence="7 8" id="KW-0472">Membrane</keyword>
<keyword evidence="3" id="KW-0813">Transport</keyword>
<dbReference type="SUPFAM" id="SSF103473">
    <property type="entry name" value="MFS general substrate transporter"/>
    <property type="match status" value="1"/>
</dbReference>
<dbReference type="PANTHER" id="PTHR43271">
    <property type="entry name" value="BLL2771 PROTEIN"/>
    <property type="match status" value="1"/>
</dbReference>
<evidence type="ECO:0000256" key="1">
    <source>
        <dbReference type="ARBA" id="ARBA00004651"/>
    </source>
</evidence>
<dbReference type="InterPro" id="IPR011701">
    <property type="entry name" value="MFS"/>
</dbReference>
<dbReference type="GO" id="GO:0022857">
    <property type="term" value="F:transmembrane transporter activity"/>
    <property type="evidence" value="ECO:0007669"/>
    <property type="project" value="InterPro"/>
</dbReference>
<feature type="transmembrane region" description="Helical" evidence="8">
    <location>
        <begin position="103"/>
        <end position="124"/>
    </location>
</feature>
<keyword evidence="6 8" id="KW-1133">Transmembrane helix</keyword>
<evidence type="ECO:0000259" key="9">
    <source>
        <dbReference type="PROSITE" id="PS50850"/>
    </source>
</evidence>
<dbReference type="Pfam" id="PF07690">
    <property type="entry name" value="MFS_1"/>
    <property type="match status" value="1"/>
</dbReference>
<feature type="transmembrane region" description="Helical" evidence="8">
    <location>
        <begin position="215"/>
        <end position="238"/>
    </location>
</feature>
<dbReference type="AlphaFoldDB" id="A0A317CD24"/>
<proteinExistence type="inferred from homology"/>
<evidence type="ECO:0000256" key="2">
    <source>
        <dbReference type="ARBA" id="ARBA00008335"/>
    </source>
</evidence>